<dbReference type="EMBL" id="CP119311">
    <property type="protein sequence ID" value="WEK38426.1"/>
    <property type="molecule type" value="Genomic_DNA"/>
</dbReference>
<dbReference type="AlphaFoldDB" id="A0AAJ5WUE4"/>
<dbReference type="Pfam" id="PF04545">
    <property type="entry name" value="Sigma70_r4"/>
    <property type="match status" value="1"/>
</dbReference>
<protein>
    <submittedName>
        <fullName evidence="10">Sigma-70 family RNA polymerase sigma factor</fullName>
    </submittedName>
</protein>
<dbReference type="PANTHER" id="PTHR30603:SF47">
    <property type="entry name" value="RNA POLYMERASE SIGMA FACTOR SIGD, CHLOROPLASTIC"/>
    <property type="match status" value="1"/>
</dbReference>
<keyword evidence="2" id="KW-0731">Sigma factor</keyword>
<evidence type="ECO:0000313" key="11">
    <source>
        <dbReference type="Proteomes" id="UP001220610"/>
    </source>
</evidence>
<dbReference type="InterPro" id="IPR013324">
    <property type="entry name" value="RNA_pol_sigma_r3/r4-like"/>
</dbReference>
<evidence type="ECO:0000256" key="5">
    <source>
        <dbReference type="SAM" id="Coils"/>
    </source>
</evidence>
<dbReference type="Gene3D" id="1.10.601.10">
    <property type="entry name" value="RNA Polymerase Primary Sigma Factor"/>
    <property type="match status" value="1"/>
</dbReference>
<dbReference type="InterPro" id="IPR013325">
    <property type="entry name" value="RNA_pol_sigma_r2"/>
</dbReference>
<dbReference type="InterPro" id="IPR050239">
    <property type="entry name" value="Sigma-70_RNA_pol_init_factors"/>
</dbReference>
<dbReference type="InterPro" id="IPR036388">
    <property type="entry name" value="WH-like_DNA-bd_sf"/>
</dbReference>
<dbReference type="PANTHER" id="PTHR30603">
    <property type="entry name" value="RNA POLYMERASE SIGMA FACTOR RPO"/>
    <property type="match status" value="1"/>
</dbReference>
<feature type="domain" description="RNA polymerase sigma-70 region 3" evidence="7">
    <location>
        <begin position="135"/>
        <end position="207"/>
    </location>
</feature>
<dbReference type="GO" id="GO:0006352">
    <property type="term" value="P:DNA-templated transcription initiation"/>
    <property type="evidence" value="ECO:0007669"/>
    <property type="project" value="InterPro"/>
</dbReference>
<evidence type="ECO:0000259" key="6">
    <source>
        <dbReference type="Pfam" id="PF00140"/>
    </source>
</evidence>
<dbReference type="InterPro" id="IPR014284">
    <property type="entry name" value="RNA_pol_sigma-70_dom"/>
</dbReference>
<sequence length="289" mass="33056">MRQLKITKSITNRESQSLEKYLQEIGKVELISPEEEVRLARRIKQGDQTALDKLTKANLRFVVSVAKQYQNQGLSLPDLINEGNLGLIKAAQRFDETRGFKFISYAVWWIRQSILQALAEQSRIVRLPLNKVGLTNKIQKAFSQLEQEFEREPSPEELAELLELETDEVSATLGIAARHVSMDTPLSEGEDNTLVDVLENPNAERANTNIEHTESLKQEIERSMKMLTDRQKEVICYFFGIGVDHPMSLEDIGDKFNLTRERVRQIKDKAITKLRTNSRSKALRGYLGV</sequence>
<dbReference type="InterPro" id="IPR007627">
    <property type="entry name" value="RNA_pol_sigma70_r2"/>
</dbReference>
<gene>
    <name evidence="10" type="ORF">P0Y53_01800</name>
</gene>
<dbReference type="NCBIfam" id="TIGR02937">
    <property type="entry name" value="sigma70-ECF"/>
    <property type="match status" value="1"/>
</dbReference>
<dbReference type="PIRSF" id="PIRSF000770">
    <property type="entry name" value="RNA_pol_sigma-SigE/K"/>
    <property type="match status" value="1"/>
</dbReference>
<dbReference type="Pfam" id="PF04542">
    <property type="entry name" value="Sigma70_r2"/>
    <property type="match status" value="1"/>
</dbReference>
<dbReference type="GO" id="GO:0016987">
    <property type="term" value="F:sigma factor activity"/>
    <property type="evidence" value="ECO:0007669"/>
    <property type="project" value="UniProtKB-KW"/>
</dbReference>
<keyword evidence="1" id="KW-0805">Transcription regulation</keyword>
<dbReference type="InterPro" id="IPR007624">
    <property type="entry name" value="RNA_pol_sigma70_r3"/>
</dbReference>
<dbReference type="Pfam" id="PF04539">
    <property type="entry name" value="Sigma70_r3"/>
    <property type="match status" value="1"/>
</dbReference>
<evidence type="ECO:0000256" key="4">
    <source>
        <dbReference type="ARBA" id="ARBA00023163"/>
    </source>
</evidence>
<dbReference type="SUPFAM" id="SSF88946">
    <property type="entry name" value="Sigma2 domain of RNA polymerase sigma factors"/>
    <property type="match status" value="1"/>
</dbReference>
<dbReference type="GO" id="GO:0003677">
    <property type="term" value="F:DNA binding"/>
    <property type="evidence" value="ECO:0007669"/>
    <property type="project" value="UniProtKB-KW"/>
</dbReference>
<feature type="domain" description="RNA polymerase sigma-70 region 4" evidence="9">
    <location>
        <begin position="224"/>
        <end position="275"/>
    </location>
</feature>
<dbReference type="PRINTS" id="PR00046">
    <property type="entry name" value="SIGMA70FCT"/>
</dbReference>
<evidence type="ECO:0000259" key="8">
    <source>
        <dbReference type="Pfam" id="PF04542"/>
    </source>
</evidence>
<organism evidence="10 11">
    <name type="scientific">Candidatus Pseudobacter hemicellulosilyticus</name>
    <dbReference type="NCBI Taxonomy" id="3121375"/>
    <lineage>
        <taxon>Bacteria</taxon>
        <taxon>Pseudomonadati</taxon>
        <taxon>Bacteroidota</taxon>
        <taxon>Chitinophagia</taxon>
        <taxon>Chitinophagales</taxon>
        <taxon>Chitinophagaceae</taxon>
        <taxon>Pseudobacter</taxon>
    </lineage>
</organism>
<evidence type="ECO:0000259" key="9">
    <source>
        <dbReference type="Pfam" id="PF04545"/>
    </source>
</evidence>
<keyword evidence="3" id="KW-0238">DNA-binding</keyword>
<keyword evidence="5" id="KW-0175">Coiled coil</keyword>
<feature type="coiled-coil region" evidence="5">
    <location>
        <begin position="203"/>
        <end position="230"/>
    </location>
</feature>
<dbReference type="InterPro" id="IPR009042">
    <property type="entry name" value="RNA_pol_sigma70_r1_2"/>
</dbReference>
<evidence type="ECO:0000256" key="2">
    <source>
        <dbReference type="ARBA" id="ARBA00023082"/>
    </source>
</evidence>
<evidence type="ECO:0000256" key="3">
    <source>
        <dbReference type="ARBA" id="ARBA00023125"/>
    </source>
</evidence>
<dbReference type="CDD" id="cd06171">
    <property type="entry name" value="Sigma70_r4"/>
    <property type="match status" value="1"/>
</dbReference>
<keyword evidence="4" id="KW-0804">Transcription</keyword>
<accession>A0AAJ5WUE4</accession>
<dbReference type="Gene3D" id="1.10.10.10">
    <property type="entry name" value="Winged helix-like DNA-binding domain superfamily/Winged helix DNA-binding domain"/>
    <property type="match status" value="2"/>
</dbReference>
<dbReference type="Pfam" id="PF00140">
    <property type="entry name" value="Sigma70_r1_2"/>
    <property type="match status" value="1"/>
</dbReference>
<evidence type="ECO:0000313" key="10">
    <source>
        <dbReference type="EMBL" id="WEK38426.1"/>
    </source>
</evidence>
<dbReference type="InterPro" id="IPR007630">
    <property type="entry name" value="RNA_pol_sigma70_r4"/>
</dbReference>
<name>A0AAJ5WUE4_9BACT</name>
<dbReference type="SUPFAM" id="SSF88659">
    <property type="entry name" value="Sigma3 and sigma4 domains of RNA polymerase sigma factors"/>
    <property type="match status" value="2"/>
</dbReference>
<evidence type="ECO:0000259" key="7">
    <source>
        <dbReference type="Pfam" id="PF04539"/>
    </source>
</evidence>
<dbReference type="InterPro" id="IPR000943">
    <property type="entry name" value="RNA_pol_sigma70"/>
</dbReference>
<dbReference type="Proteomes" id="UP001220610">
    <property type="component" value="Chromosome"/>
</dbReference>
<feature type="domain" description="RNA polymerase sigma-70 region 1.2" evidence="6">
    <location>
        <begin position="17"/>
        <end position="48"/>
    </location>
</feature>
<proteinExistence type="predicted"/>
<dbReference type="Gene3D" id="1.20.120.1810">
    <property type="match status" value="1"/>
</dbReference>
<evidence type="ECO:0000256" key="1">
    <source>
        <dbReference type="ARBA" id="ARBA00023015"/>
    </source>
</evidence>
<reference evidence="10" key="1">
    <citation type="submission" date="2023-03" db="EMBL/GenBank/DDBJ databases">
        <title>Andean soil-derived lignocellulolytic bacterial consortium as a source of novel taxa and putative plastic-active enzymes.</title>
        <authorList>
            <person name="Diaz-Garcia L."/>
            <person name="Chuvochina M."/>
            <person name="Feuerriegel G."/>
            <person name="Bunk B."/>
            <person name="Sproer C."/>
            <person name="Streit W.R."/>
            <person name="Rodriguez L.M."/>
            <person name="Overmann J."/>
            <person name="Jimenez D.J."/>
        </authorList>
    </citation>
    <scope>NUCLEOTIDE SEQUENCE</scope>
    <source>
        <strain evidence="10">MAG 7</strain>
    </source>
</reference>
<feature type="domain" description="RNA polymerase sigma-70 region 2" evidence="8">
    <location>
        <begin position="56"/>
        <end position="123"/>
    </location>
</feature>